<accession>A0ACD5X1S1</accession>
<organism evidence="1 2">
    <name type="scientific">Avena sativa</name>
    <name type="common">Oat</name>
    <dbReference type="NCBI Taxonomy" id="4498"/>
    <lineage>
        <taxon>Eukaryota</taxon>
        <taxon>Viridiplantae</taxon>
        <taxon>Streptophyta</taxon>
        <taxon>Embryophyta</taxon>
        <taxon>Tracheophyta</taxon>
        <taxon>Spermatophyta</taxon>
        <taxon>Magnoliopsida</taxon>
        <taxon>Liliopsida</taxon>
        <taxon>Poales</taxon>
        <taxon>Poaceae</taxon>
        <taxon>BOP clade</taxon>
        <taxon>Pooideae</taxon>
        <taxon>Poodae</taxon>
        <taxon>Poeae</taxon>
        <taxon>Poeae Chloroplast Group 1 (Aveneae type)</taxon>
        <taxon>Aveninae</taxon>
        <taxon>Avena</taxon>
    </lineage>
</organism>
<evidence type="ECO:0000313" key="2">
    <source>
        <dbReference type="Proteomes" id="UP001732700"/>
    </source>
</evidence>
<dbReference type="EnsemblPlants" id="AVESA.00010b.r2.4DG0718470.1">
    <property type="protein sequence ID" value="AVESA.00010b.r2.4DG0718470.1.CDS"/>
    <property type="gene ID" value="AVESA.00010b.r2.4DG0718470"/>
</dbReference>
<protein>
    <submittedName>
        <fullName evidence="1">Uncharacterized protein</fullName>
    </submittedName>
</protein>
<keyword evidence="2" id="KW-1185">Reference proteome</keyword>
<proteinExistence type="predicted"/>
<dbReference type="Proteomes" id="UP001732700">
    <property type="component" value="Chromosome 4D"/>
</dbReference>
<name>A0ACD5X1S1_AVESA</name>
<reference evidence="1" key="2">
    <citation type="submission" date="2025-09" db="UniProtKB">
        <authorList>
            <consortium name="EnsemblPlants"/>
        </authorList>
    </citation>
    <scope>IDENTIFICATION</scope>
</reference>
<reference evidence="1" key="1">
    <citation type="submission" date="2021-05" db="EMBL/GenBank/DDBJ databases">
        <authorList>
            <person name="Scholz U."/>
            <person name="Mascher M."/>
            <person name="Fiebig A."/>
        </authorList>
    </citation>
    <scope>NUCLEOTIDE SEQUENCE [LARGE SCALE GENOMIC DNA]</scope>
</reference>
<sequence length="428" mass="47128">MSLRRLLVGLSAASGRLRFRSLSTTASSLLPWAIVDRLSLAYKSEPPTFHLAEPPRYSYLQMSGDLINASAGPGPDSDAEQILVGLVSSSSGAADGLLLLMYCDARVGSPILAQQGGKQVRQRTFNLVDGHKPDFTYLLCNPLSGQVSRLPNIHHGTTNAMCDPYMGLLTQADRAGHGLPERFAVARFYPGETTILRFLSHEGRWDLAECPLPEHPRAHRMGISQEPLAFRGRLWWVDLSCGAVSVDPFRDRTDSRFVEIPNASVLPRAAEQARVLRQYRRMGVSEGRLRYAEVSQREPFLLSSFKLDEEGVGDWTLEHRVPLSRVWAEDGGWPPLQGEKTPEICVLDPSNAAIIHLVVGEHVVAVDMSAGKLIGSSPLRAHGAHNHGFIPCVLGSGQIPSTGKDVSENQSFAHVRVHSNSQWKYEEY</sequence>
<evidence type="ECO:0000313" key="1">
    <source>
        <dbReference type="EnsemblPlants" id="AVESA.00010b.r2.4DG0718470.1.CDS"/>
    </source>
</evidence>